<organism evidence="2 3">
    <name type="scientific">Methylorubrum populi</name>
    <dbReference type="NCBI Taxonomy" id="223967"/>
    <lineage>
        <taxon>Bacteria</taxon>
        <taxon>Pseudomonadati</taxon>
        <taxon>Pseudomonadota</taxon>
        <taxon>Alphaproteobacteria</taxon>
        <taxon>Hyphomicrobiales</taxon>
        <taxon>Methylobacteriaceae</taxon>
        <taxon>Methylorubrum</taxon>
    </lineage>
</organism>
<comment type="caution">
    <text evidence="2">The sequence shown here is derived from an EMBL/GenBank/DDBJ whole genome shotgun (WGS) entry which is preliminary data.</text>
</comment>
<evidence type="ECO:0000256" key="1">
    <source>
        <dbReference type="SAM" id="SignalP"/>
    </source>
</evidence>
<accession>A0A921JGD5</accession>
<protein>
    <submittedName>
        <fullName evidence="2">Uncharacterized protein</fullName>
    </submittedName>
</protein>
<reference evidence="2" key="1">
    <citation type="journal article" date="2021" name="PeerJ">
        <title>Extensive microbial diversity within the chicken gut microbiome revealed by metagenomics and culture.</title>
        <authorList>
            <person name="Gilroy R."/>
            <person name="Ravi A."/>
            <person name="Getino M."/>
            <person name="Pursley I."/>
            <person name="Horton D.L."/>
            <person name="Alikhan N.F."/>
            <person name="Baker D."/>
            <person name="Gharbi K."/>
            <person name="Hall N."/>
            <person name="Watson M."/>
            <person name="Adriaenssens E.M."/>
            <person name="Foster-Nyarko E."/>
            <person name="Jarju S."/>
            <person name="Secka A."/>
            <person name="Antonio M."/>
            <person name="Oren A."/>
            <person name="Chaudhuri R.R."/>
            <person name="La Ragione R."/>
            <person name="Hildebrand F."/>
            <person name="Pallen M.J."/>
        </authorList>
    </citation>
    <scope>NUCLEOTIDE SEQUENCE</scope>
    <source>
        <strain evidence="2">316</strain>
    </source>
</reference>
<keyword evidence="1" id="KW-0732">Signal</keyword>
<dbReference type="Proteomes" id="UP000742631">
    <property type="component" value="Unassembled WGS sequence"/>
</dbReference>
<dbReference type="EMBL" id="DYYG01000043">
    <property type="protein sequence ID" value="HJE24924.1"/>
    <property type="molecule type" value="Genomic_DNA"/>
</dbReference>
<feature type="signal peptide" evidence="1">
    <location>
        <begin position="1"/>
        <end position="22"/>
    </location>
</feature>
<reference evidence="2" key="2">
    <citation type="submission" date="2021-09" db="EMBL/GenBank/DDBJ databases">
        <authorList>
            <person name="Gilroy R."/>
        </authorList>
    </citation>
    <scope>NUCLEOTIDE SEQUENCE</scope>
    <source>
        <strain evidence="2">316</strain>
    </source>
</reference>
<sequence>MRKLIQGVVAALVLATTIPALSQQGNFEPFTQPSGAQVPAFVMLCATGVERVATPCGAKTAPFWVMSMPFTRGHSVPIRLRGLGPTPKSFPISRPADATTYRVVIPCDVDVRLLGTTDPAEQVTADTGVLYLARTEATMGTSRPTYISAMTVGAPLGDCTPEMHYGMGGG</sequence>
<feature type="chain" id="PRO_5037274140" evidence="1">
    <location>
        <begin position="23"/>
        <end position="170"/>
    </location>
</feature>
<proteinExistence type="predicted"/>
<gene>
    <name evidence="2" type="ORF">K8W01_14810</name>
</gene>
<evidence type="ECO:0000313" key="2">
    <source>
        <dbReference type="EMBL" id="HJE24924.1"/>
    </source>
</evidence>
<evidence type="ECO:0000313" key="3">
    <source>
        <dbReference type="Proteomes" id="UP000742631"/>
    </source>
</evidence>
<dbReference type="AlphaFoldDB" id="A0A921JGD5"/>
<name>A0A921JGD5_9HYPH</name>